<keyword evidence="9 13" id="KW-0472">Membrane</keyword>
<dbReference type="SMART" id="SM00194">
    <property type="entry name" value="PTPc"/>
    <property type="match status" value="1"/>
</dbReference>
<dbReference type="PROSITE" id="PS00383">
    <property type="entry name" value="TYR_PHOSPHATASE_1"/>
    <property type="match status" value="1"/>
</dbReference>
<dbReference type="InterPro" id="IPR029021">
    <property type="entry name" value="Prot-tyrosine_phosphatase-like"/>
</dbReference>
<feature type="region of interest" description="Disordered" evidence="12">
    <location>
        <begin position="765"/>
        <end position="787"/>
    </location>
</feature>
<accession>A0ABN9MM94</accession>
<evidence type="ECO:0000313" key="18">
    <source>
        <dbReference type="Proteomes" id="UP001176940"/>
    </source>
</evidence>
<evidence type="ECO:0000256" key="13">
    <source>
        <dbReference type="SAM" id="Phobius"/>
    </source>
</evidence>
<dbReference type="PANTHER" id="PTHR46957:SF5">
    <property type="entry name" value="PROTEIN-TYROSINE-PHOSPHATASE"/>
    <property type="match status" value="1"/>
</dbReference>
<evidence type="ECO:0000259" key="15">
    <source>
        <dbReference type="PROSITE" id="PS50056"/>
    </source>
</evidence>
<feature type="non-terminal residue" evidence="17">
    <location>
        <position position="1182"/>
    </location>
</feature>
<dbReference type="SUPFAM" id="SSF52799">
    <property type="entry name" value="(Phosphotyrosine protein) phosphatases II"/>
    <property type="match status" value="1"/>
</dbReference>
<dbReference type="Pfam" id="PF00041">
    <property type="entry name" value="fn3"/>
    <property type="match status" value="7"/>
</dbReference>
<keyword evidence="5" id="KW-0677">Repeat</keyword>
<dbReference type="InterPro" id="IPR000387">
    <property type="entry name" value="Tyr_Pase_dom"/>
</dbReference>
<sequence length="1182" mass="129139">PISVKSLHSTNLTTYSVSLTWSKPDEYQTLYRYRVQTNVTSSGSIINNMIVTNESVTIMNLTSGETYTFMVYTRAADNITESDPVSLLPICTGAEQVSISSVVNNQSVSSLVVNWTPATVKAKVDYYNAILSGVIQRVSNSTTQAIFTGLVPGTEYTATVQIVSGNCNQSSLSVTEATYPTAPSNLIIGMVGTKNLTLSWSEPSLISGTNYSITVVTVGVRGYQSSPVTTSVYTKPMSVKSLQIINATSYSVSLTWSKPDEYQTSYSYRVQTFNSSASMVNNTIVTSESVTIMNLTPGETYTFLVYTRAADNSTESDPVSNTTCTVPGQVSTITMNNYQSVDVLGASWIKPGGKVDNYTVSLTGAINKTTQTTSTQVNFTGLLPGREYNVTVQTVSGSCSQTSAPVTEATYPTPPGTLSFTTITTKNLTLSWLEPVNMAGVNKIYNISYGISPSTTLSVTSPTTSVTLQSLISGTNYSITVVTVGVRGYQSSPVTTSVYTKPMPVKSLQIGAVTTYSVSLSWNKPDEYQTSYSYRVQTNVTSSATMVYNTIVTSESATIMNLTPGETYTYLIYTRAADNSTESDPVLNTTCANPDAVNDFNCVGQFNSTSLNFTWSCPGGLYTGFTIIATNKTSTTNNVSVAKCNPDPYSYTMNDLSFNTNYTASVITLTSCGRSSTVILATCQTGIGSPAAIPEQNITGITPTYYTLTSLIPLMDLVVGYAIIVSRSYGNGKPSQNDLLNTYDDFKSKKTDAYVAKIIQKNKSSQRSGRAATQTVTIGDDSNDPPYKNGGLDPGTAYWIAIAGFTKLERDPNGYISPKSLGSITDYQGSFKTENNAGMIAGAVVGSILGAIVIGVIVFFIVKMRRKGEKKNSRVQLPSIKRSQTMSTNSFISHFDRQKADCNLGFSEEYEKLSSVGTKQTKLFADEVENREKNRYTNVLPYDVSRVVLSSVGNPTEDYINANYIPGYNSTKEYIAAQGPLPRTVNDFWRMIWEKNVRAVIMLTKCVELGKVKCEEYWPQRSARIYGNLSVSMNDENVLQDWTTRDFTLVDMKTRQSKVVRHFHFTAWPDHGVPKATSVLIEFRNLVREYVTNDDSMHSPIVVHCSAGVGRTGTLIALDRVMKQIETESQIDVYGDSQYIFLNQCALDIIKAPRMNDPDLIYQNTSAIYQNTSTSSFKKTNF</sequence>
<dbReference type="Pfam" id="PF18861">
    <property type="entry name" value="PTP_tm"/>
    <property type="match status" value="1"/>
</dbReference>
<dbReference type="InterPro" id="IPR016130">
    <property type="entry name" value="Tyr_Pase_AS"/>
</dbReference>
<dbReference type="SMART" id="SM00404">
    <property type="entry name" value="PTPc_motif"/>
    <property type="match status" value="1"/>
</dbReference>
<dbReference type="Gene3D" id="3.90.190.10">
    <property type="entry name" value="Protein tyrosine phosphatase superfamily"/>
    <property type="match status" value="1"/>
</dbReference>
<feature type="transmembrane region" description="Helical" evidence="13">
    <location>
        <begin position="839"/>
        <end position="862"/>
    </location>
</feature>
<evidence type="ECO:0000256" key="10">
    <source>
        <dbReference type="ARBA" id="ARBA00023180"/>
    </source>
</evidence>
<comment type="subcellular location">
    <subcellularLocation>
        <location evidence="1">Membrane</location>
        <topology evidence="1">Single-pass type I membrane protein</topology>
    </subcellularLocation>
</comment>
<feature type="domain" description="Tyrosine-protein phosphatase" evidence="14">
    <location>
        <begin position="906"/>
        <end position="1134"/>
    </location>
</feature>
<dbReference type="PRINTS" id="PR00700">
    <property type="entry name" value="PRTYPHPHTASE"/>
</dbReference>
<dbReference type="InterPro" id="IPR036116">
    <property type="entry name" value="FN3_sf"/>
</dbReference>
<dbReference type="InterPro" id="IPR003595">
    <property type="entry name" value="Tyr_Pase_cat"/>
</dbReference>
<keyword evidence="3 13" id="KW-0812">Transmembrane</keyword>
<dbReference type="EC" id="3.1.3.48" evidence="2"/>
<dbReference type="InterPro" id="IPR000242">
    <property type="entry name" value="PTP_cat"/>
</dbReference>
<feature type="domain" description="Fibronectin type-III" evidence="16">
    <location>
        <begin position="505"/>
        <end position="595"/>
    </location>
</feature>
<feature type="domain" description="Fibronectin type-III" evidence="16">
    <location>
        <begin position="3"/>
        <end position="95"/>
    </location>
</feature>
<dbReference type="Gene3D" id="2.60.40.10">
    <property type="entry name" value="Immunoglobulins"/>
    <property type="match status" value="7"/>
</dbReference>
<evidence type="ECO:0000256" key="9">
    <source>
        <dbReference type="ARBA" id="ARBA00023136"/>
    </source>
</evidence>
<evidence type="ECO:0000256" key="2">
    <source>
        <dbReference type="ARBA" id="ARBA00013064"/>
    </source>
</evidence>
<dbReference type="PANTHER" id="PTHR46957">
    <property type="entry name" value="CYTOKINE RECEPTOR"/>
    <property type="match status" value="1"/>
</dbReference>
<feature type="non-terminal residue" evidence="17">
    <location>
        <position position="1"/>
    </location>
</feature>
<feature type="domain" description="Fibronectin type-III" evidence="16">
    <location>
        <begin position="96"/>
        <end position="184"/>
    </location>
</feature>
<keyword evidence="8 13" id="KW-1133">Transmembrane helix</keyword>
<gene>
    <name evidence="17" type="ORF">RIMI_LOCUS22262605</name>
</gene>
<keyword evidence="18" id="KW-1185">Reference proteome</keyword>
<evidence type="ECO:0000256" key="11">
    <source>
        <dbReference type="ARBA" id="ARBA00025789"/>
    </source>
</evidence>
<keyword evidence="10" id="KW-0325">Glycoprotein</keyword>
<evidence type="ECO:0000256" key="1">
    <source>
        <dbReference type="ARBA" id="ARBA00004479"/>
    </source>
</evidence>
<feature type="domain" description="Fibronectin type-III" evidence="16">
    <location>
        <begin position="596"/>
        <end position="688"/>
    </location>
</feature>
<dbReference type="InterPro" id="IPR013783">
    <property type="entry name" value="Ig-like_fold"/>
</dbReference>
<evidence type="ECO:0000256" key="5">
    <source>
        <dbReference type="ARBA" id="ARBA00022737"/>
    </source>
</evidence>
<organism evidence="17 18">
    <name type="scientific">Ranitomeya imitator</name>
    <name type="common">mimic poison frog</name>
    <dbReference type="NCBI Taxonomy" id="111125"/>
    <lineage>
        <taxon>Eukaryota</taxon>
        <taxon>Metazoa</taxon>
        <taxon>Chordata</taxon>
        <taxon>Craniata</taxon>
        <taxon>Vertebrata</taxon>
        <taxon>Euteleostomi</taxon>
        <taxon>Amphibia</taxon>
        <taxon>Batrachia</taxon>
        <taxon>Anura</taxon>
        <taxon>Neobatrachia</taxon>
        <taxon>Hyloidea</taxon>
        <taxon>Dendrobatidae</taxon>
        <taxon>Dendrobatinae</taxon>
        <taxon>Ranitomeya</taxon>
    </lineage>
</organism>
<evidence type="ECO:0000259" key="14">
    <source>
        <dbReference type="PROSITE" id="PS50055"/>
    </source>
</evidence>
<dbReference type="CDD" id="cd00063">
    <property type="entry name" value="FN3"/>
    <property type="match status" value="5"/>
</dbReference>
<feature type="domain" description="Fibronectin type-III" evidence="16">
    <location>
        <begin position="414"/>
        <end position="504"/>
    </location>
</feature>
<evidence type="ECO:0000256" key="12">
    <source>
        <dbReference type="SAM" id="MobiDB-lite"/>
    </source>
</evidence>
<proteinExistence type="inferred from homology"/>
<dbReference type="InterPro" id="IPR041201">
    <property type="entry name" value="PTPRJ_TM"/>
</dbReference>
<keyword evidence="6" id="KW-0378">Hydrolase</keyword>
<feature type="compositionally biased region" description="Polar residues" evidence="12">
    <location>
        <begin position="765"/>
        <end position="777"/>
    </location>
</feature>
<dbReference type="CDD" id="cd12087">
    <property type="entry name" value="TM_EGFR-like"/>
    <property type="match status" value="1"/>
</dbReference>
<dbReference type="PROSITE" id="PS50056">
    <property type="entry name" value="TYR_PHOSPHATASE_2"/>
    <property type="match status" value="1"/>
</dbReference>
<name>A0ABN9MM94_9NEOB</name>
<dbReference type="SMART" id="SM00060">
    <property type="entry name" value="FN3"/>
    <property type="match status" value="9"/>
</dbReference>
<reference evidence="17" key="1">
    <citation type="submission" date="2023-07" db="EMBL/GenBank/DDBJ databases">
        <authorList>
            <person name="Stuckert A."/>
        </authorList>
    </citation>
    <scope>NUCLEOTIDE SEQUENCE</scope>
</reference>
<evidence type="ECO:0000256" key="4">
    <source>
        <dbReference type="ARBA" id="ARBA00022729"/>
    </source>
</evidence>
<keyword evidence="7" id="KW-0904">Protein phosphatase</keyword>
<dbReference type="InterPro" id="IPR050713">
    <property type="entry name" value="RTP_Phos/Ushers"/>
</dbReference>
<protein>
    <recommendedName>
        <fullName evidence="2">protein-tyrosine-phosphatase</fullName>
        <ecNumber evidence="2">3.1.3.48</ecNumber>
    </recommendedName>
</protein>
<dbReference type="InterPro" id="IPR003961">
    <property type="entry name" value="FN3_dom"/>
</dbReference>
<dbReference type="PROSITE" id="PS50853">
    <property type="entry name" value="FN3"/>
    <property type="match status" value="7"/>
</dbReference>
<evidence type="ECO:0000256" key="3">
    <source>
        <dbReference type="ARBA" id="ARBA00022692"/>
    </source>
</evidence>
<dbReference type="Pfam" id="PF00102">
    <property type="entry name" value="Y_phosphatase"/>
    <property type="match status" value="1"/>
</dbReference>
<dbReference type="PROSITE" id="PS50055">
    <property type="entry name" value="TYR_PHOSPHATASE_PTP"/>
    <property type="match status" value="1"/>
</dbReference>
<dbReference type="Proteomes" id="UP001176940">
    <property type="component" value="Unassembled WGS sequence"/>
</dbReference>
<evidence type="ECO:0000256" key="8">
    <source>
        <dbReference type="ARBA" id="ARBA00022989"/>
    </source>
</evidence>
<keyword evidence="4" id="KW-0732">Signal</keyword>
<feature type="domain" description="Tyrosine specific protein phosphatases" evidence="15">
    <location>
        <begin position="1081"/>
        <end position="1133"/>
    </location>
</feature>
<feature type="domain" description="Fibronectin type-III" evidence="16">
    <location>
        <begin position="329"/>
        <end position="413"/>
    </location>
</feature>
<evidence type="ECO:0000256" key="6">
    <source>
        <dbReference type="ARBA" id="ARBA00022801"/>
    </source>
</evidence>
<evidence type="ECO:0000256" key="7">
    <source>
        <dbReference type="ARBA" id="ARBA00022912"/>
    </source>
</evidence>
<comment type="similarity">
    <text evidence="11">Belongs to the protein-tyrosine phosphatase family. Receptor class 3 subfamily.</text>
</comment>
<evidence type="ECO:0000259" key="16">
    <source>
        <dbReference type="PROSITE" id="PS50853"/>
    </source>
</evidence>
<feature type="domain" description="Fibronectin type-III" evidence="16">
    <location>
        <begin position="238"/>
        <end position="328"/>
    </location>
</feature>
<dbReference type="SUPFAM" id="SSF49265">
    <property type="entry name" value="Fibronectin type III"/>
    <property type="match status" value="4"/>
</dbReference>
<evidence type="ECO:0000313" key="17">
    <source>
        <dbReference type="EMBL" id="CAJ0967513.1"/>
    </source>
</evidence>
<comment type="caution">
    <text evidence="17">The sequence shown here is derived from an EMBL/GenBank/DDBJ whole genome shotgun (WGS) entry which is preliminary data.</text>
</comment>
<dbReference type="EMBL" id="CAUEEQ010078357">
    <property type="protein sequence ID" value="CAJ0967513.1"/>
    <property type="molecule type" value="Genomic_DNA"/>
</dbReference>